<proteinExistence type="predicted"/>
<evidence type="ECO:0000313" key="5">
    <source>
        <dbReference type="Proteomes" id="UP001497383"/>
    </source>
</evidence>
<keyword evidence="5" id="KW-1185">Reference proteome</keyword>
<protein>
    <recommendedName>
        <fullName evidence="6">F-box domain-containing protein</fullName>
    </recommendedName>
</protein>
<dbReference type="RefSeq" id="XP_066829335.1">
    <property type="nucleotide sequence ID" value="XM_066972391.1"/>
</dbReference>
<dbReference type="PROSITE" id="PS51450">
    <property type="entry name" value="LRR"/>
    <property type="match status" value="1"/>
</dbReference>
<dbReference type="Proteomes" id="UP001497383">
    <property type="component" value="Chromosome 3"/>
</dbReference>
<organism evidence="4 5">
    <name type="scientific">Lodderomyces beijingensis</name>
    <dbReference type="NCBI Taxonomy" id="1775926"/>
    <lineage>
        <taxon>Eukaryota</taxon>
        <taxon>Fungi</taxon>
        <taxon>Dikarya</taxon>
        <taxon>Ascomycota</taxon>
        <taxon>Saccharomycotina</taxon>
        <taxon>Pichiomycetes</taxon>
        <taxon>Debaryomycetaceae</taxon>
        <taxon>Candida/Lodderomyces clade</taxon>
        <taxon>Lodderomyces</taxon>
    </lineage>
</organism>
<gene>
    <name evidence="4" type="ORF">LODBEIA_P23970</name>
</gene>
<dbReference type="EMBL" id="OZ022407">
    <property type="protein sequence ID" value="CAK9438061.1"/>
    <property type="molecule type" value="Genomic_DNA"/>
</dbReference>
<evidence type="ECO:0000256" key="1">
    <source>
        <dbReference type="ARBA" id="ARBA00022614"/>
    </source>
</evidence>
<keyword evidence="1" id="KW-0433">Leucine-rich repeat</keyword>
<dbReference type="InterPro" id="IPR001611">
    <property type="entry name" value="Leu-rich_rpt"/>
</dbReference>
<sequence length="919" mass="105631">MQIQSNGQLNDFGNEAITLLIAEEQLAQFKSIELGEIKRREKPSSGTTKPCAIYSASTEKKYQNITVPAAAIFKISTGWYQIPYPKMNETISQKLVLELYPEDVIEEIVQYAGLNQLIQLLKPQNREFLNCNHHLRHAIDKLIQKSSGKIQFNNRISRPSFLHIYLRIPTFIEKENVHFLQSEQDFIILDQYCRARGLDVTLTIAYFFWTLADIFDFKELISALGDGSGVKYQIDLDFLAGLLYSIKVEVLWRQLKQQCGMSIETIVFTGHEFSSRFYLDYFPNLKALCVGDCREIDFQYMQNSHLEKFALGGDLNRIFNRTNKLELTSLPETLTYLRLGRVKLEDKSRAEPEERERRQDASQLPSLNPVPLKLKTLRFEYSTFSDWEPDDVASILEDQFLQPNVGRLQDFQFVTWRRNERFAPVVANQQFDRDLIKLFNKVICKDLHSLDLTLPSRDLTLCLENFPTLQKLTIRAQGNSEILNQLQFPETLEKLDLSDNGIVDFSSIDKSLPLNLKMLDLSDNPINWSTYTPAFDKLQKLRKLRLFNTHIGSNIDKISFPDSIEQLSLEVNQIQSIDEVRFPKNLSNLGIGSNKLSTVYKPHFPASLKTLHLTENLLRKVDLHEFQFQNRTACRIEILYLNYNRLSNVSNLQLPQTLKILNLDGCEIKAISGVEFAPSIEELSISGCDLTLMKNVTFGEHSRLKYCCLSENELRNIDEVKFPQSVLDINLSRNSLLKIPASVKKLGNLKVLNLSTNFIRTAIYEFQTSSIEVLDLSFNHMKKLKLQFPLAAKSRLQSINLNMNELAEFDLHDIGHDPQTRLPHTRLREIDLSCNDLLKSAQLESFNFKASLPSSLLYLMTSPGINNDNGAPAVRIGHHYSTSILSSSSYNRVLDHKSYDARDDIYLCDRKRIDYPSSI</sequence>
<evidence type="ECO:0000313" key="4">
    <source>
        <dbReference type="EMBL" id="CAK9438061.1"/>
    </source>
</evidence>
<dbReference type="PANTHER" id="PTHR45712">
    <property type="entry name" value="AGAP008170-PA"/>
    <property type="match status" value="1"/>
</dbReference>
<feature type="region of interest" description="Disordered" evidence="3">
    <location>
        <begin position="348"/>
        <end position="367"/>
    </location>
</feature>
<name>A0ABP0ZJ53_9ASCO</name>
<dbReference type="SUPFAM" id="SSF52058">
    <property type="entry name" value="L domain-like"/>
    <property type="match status" value="2"/>
</dbReference>
<accession>A0ABP0ZJ53</accession>
<evidence type="ECO:0000256" key="3">
    <source>
        <dbReference type="SAM" id="MobiDB-lite"/>
    </source>
</evidence>
<feature type="compositionally biased region" description="Basic and acidic residues" evidence="3">
    <location>
        <begin position="348"/>
        <end position="360"/>
    </location>
</feature>
<dbReference type="InterPro" id="IPR050333">
    <property type="entry name" value="SLRP"/>
</dbReference>
<keyword evidence="2" id="KW-0677">Repeat</keyword>
<evidence type="ECO:0000256" key="2">
    <source>
        <dbReference type="ARBA" id="ARBA00022737"/>
    </source>
</evidence>
<reference evidence="4 5" key="1">
    <citation type="submission" date="2024-03" db="EMBL/GenBank/DDBJ databases">
        <authorList>
            <person name="Brejova B."/>
        </authorList>
    </citation>
    <scope>NUCLEOTIDE SEQUENCE [LARGE SCALE GENOMIC DNA]</scope>
    <source>
        <strain evidence="4 5">CBS 14171</strain>
    </source>
</reference>
<dbReference type="Gene3D" id="3.80.10.10">
    <property type="entry name" value="Ribonuclease Inhibitor"/>
    <property type="match status" value="2"/>
</dbReference>
<dbReference type="PANTHER" id="PTHR45712:SF22">
    <property type="entry name" value="INSULIN-LIKE GROWTH FACTOR-BINDING PROTEIN COMPLEX ACID LABILE SUBUNIT"/>
    <property type="match status" value="1"/>
</dbReference>
<dbReference type="GeneID" id="92207593"/>
<evidence type="ECO:0008006" key="6">
    <source>
        <dbReference type="Google" id="ProtNLM"/>
    </source>
</evidence>
<dbReference type="InterPro" id="IPR032675">
    <property type="entry name" value="LRR_dom_sf"/>
</dbReference>
<dbReference type="SMART" id="SM00365">
    <property type="entry name" value="LRR_SD22"/>
    <property type="match status" value="6"/>
</dbReference>